<comment type="similarity">
    <text evidence="1">Belongs to the Gfo/Idh/MocA family.</text>
</comment>
<dbReference type="GO" id="GO:0000166">
    <property type="term" value="F:nucleotide binding"/>
    <property type="evidence" value="ECO:0007669"/>
    <property type="project" value="InterPro"/>
</dbReference>
<evidence type="ECO:0000313" key="5">
    <source>
        <dbReference type="EMBL" id="ALX05395.1"/>
    </source>
</evidence>
<dbReference type="Gene3D" id="3.40.50.720">
    <property type="entry name" value="NAD(P)-binding Rossmann-like Domain"/>
    <property type="match status" value="1"/>
</dbReference>
<proteinExistence type="inferred from homology"/>
<dbReference type="SUPFAM" id="SSF55347">
    <property type="entry name" value="Glyceraldehyde-3-phosphate dehydrogenase-like, C-terminal domain"/>
    <property type="match status" value="1"/>
</dbReference>
<sequence>MDPRTPVRRTTMTSTPVRVALVGAGRIGAAHAETLARRVPDAHLVAVVDPRPGAATAVATPLGARAETEVDAVLGAADVDAVVVAASSVAHRDLVVAAADAGKHVFCEKPAGMSLVEIDEARRAATAAGVVFQVGFNRRFAREFAQARDLVESGTLGEVRQLRSLTRDPGRGPSDPDVVPPWTIFTQTLIHDFDTLNFLNPGAHAVDVVATADSLLFPGHATLLDHATVVVRYSNGALGTAEASFAAVYGYDVRGEVLGSEGMVTMGEGASSSLRVHGQGGRTASTAHSDTELLRDAYAAELAELCAAVREGRPPAVGADEAFAAFAVAQACIDSMTTGGRAAVATSVLQEA</sequence>
<protein>
    <recommendedName>
        <fullName evidence="7">Dehydrogenase</fullName>
    </recommendedName>
</protein>
<keyword evidence="6" id="KW-1185">Reference proteome</keyword>
<dbReference type="InterPro" id="IPR000683">
    <property type="entry name" value="Gfo/Idh/MocA-like_OxRdtase_N"/>
</dbReference>
<accession>A0A0U3KKV9</accession>
<dbReference type="Pfam" id="PF01408">
    <property type="entry name" value="GFO_IDH_MocA"/>
    <property type="match status" value="1"/>
</dbReference>
<dbReference type="STRING" id="2041.AERYTH_12155"/>
<feature type="domain" description="Gfo/Idh/MocA-like oxidoreductase N-terminal" evidence="3">
    <location>
        <begin position="17"/>
        <end position="136"/>
    </location>
</feature>
<dbReference type="EMBL" id="CP011502">
    <property type="protein sequence ID" value="ALX05395.1"/>
    <property type="molecule type" value="Genomic_DNA"/>
</dbReference>
<organism evidence="5 6">
    <name type="scientific">Aeromicrobium erythreum</name>
    <dbReference type="NCBI Taxonomy" id="2041"/>
    <lineage>
        <taxon>Bacteria</taxon>
        <taxon>Bacillati</taxon>
        <taxon>Actinomycetota</taxon>
        <taxon>Actinomycetes</taxon>
        <taxon>Propionibacteriales</taxon>
        <taxon>Nocardioidaceae</taxon>
        <taxon>Aeromicrobium</taxon>
    </lineage>
</organism>
<evidence type="ECO:0000313" key="6">
    <source>
        <dbReference type="Proteomes" id="UP000067689"/>
    </source>
</evidence>
<dbReference type="PANTHER" id="PTHR42840">
    <property type="entry name" value="NAD(P)-BINDING ROSSMANN-FOLD SUPERFAMILY PROTEIN-RELATED"/>
    <property type="match status" value="1"/>
</dbReference>
<dbReference type="Gene3D" id="3.30.360.10">
    <property type="entry name" value="Dihydrodipicolinate Reductase, domain 2"/>
    <property type="match status" value="1"/>
</dbReference>
<name>A0A0U3KKV9_9ACTN</name>
<dbReference type="Pfam" id="PF02894">
    <property type="entry name" value="GFO_IDH_MocA_C"/>
    <property type="match status" value="1"/>
</dbReference>
<dbReference type="PATRIC" id="fig|2041.4.peg.2531"/>
<dbReference type="Proteomes" id="UP000067689">
    <property type="component" value="Chromosome"/>
</dbReference>
<evidence type="ECO:0000259" key="3">
    <source>
        <dbReference type="Pfam" id="PF01408"/>
    </source>
</evidence>
<evidence type="ECO:0000256" key="2">
    <source>
        <dbReference type="ARBA" id="ARBA00023002"/>
    </source>
</evidence>
<feature type="domain" description="Gfo/Idh/MocA-like oxidoreductase C-terminal" evidence="4">
    <location>
        <begin position="148"/>
        <end position="341"/>
    </location>
</feature>
<dbReference type="PANTHER" id="PTHR42840:SF3">
    <property type="entry name" value="BINDING ROSSMANN FOLD OXIDOREDUCTASE, PUTATIVE (AFU_ORTHOLOGUE AFUA_2G10240)-RELATED"/>
    <property type="match status" value="1"/>
</dbReference>
<evidence type="ECO:0008006" key="7">
    <source>
        <dbReference type="Google" id="ProtNLM"/>
    </source>
</evidence>
<keyword evidence="2" id="KW-0560">Oxidoreductase</keyword>
<dbReference type="KEGG" id="aer:AERYTH_12155"/>
<dbReference type="GO" id="GO:0016491">
    <property type="term" value="F:oxidoreductase activity"/>
    <property type="evidence" value="ECO:0007669"/>
    <property type="project" value="UniProtKB-KW"/>
</dbReference>
<dbReference type="SUPFAM" id="SSF51735">
    <property type="entry name" value="NAD(P)-binding Rossmann-fold domains"/>
    <property type="match status" value="1"/>
</dbReference>
<evidence type="ECO:0000256" key="1">
    <source>
        <dbReference type="ARBA" id="ARBA00010928"/>
    </source>
</evidence>
<dbReference type="InterPro" id="IPR036291">
    <property type="entry name" value="NAD(P)-bd_dom_sf"/>
</dbReference>
<reference evidence="5 6" key="1">
    <citation type="journal article" date="1991" name="Int. J. Syst. Bacteriol.">
        <title>Description of the erythromycin-producing bacterium Arthrobacter sp. strain NRRL B-3381 as Aeromicrobium erythreum gen. nov., sp. nov.</title>
        <authorList>
            <person name="Miller E.S."/>
            <person name="Woese C.R."/>
            <person name="Brenner S."/>
        </authorList>
    </citation>
    <scope>NUCLEOTIDE SEQUENCE [LARGE SCALE GENOMIC DNA]</scope>
    <source>
        <strain evidence="5 6">AR18</strain>
    </source>
</reference>
<dbReference type="InterPro" id="IPR004104">
    <property type="entry name" value="Gfo/Idh/MocA-like_OxRdtase_C"/>
</dbReference>
<gene>
    <name evidence="5" type="ORF">AERYTH_12155</name>
</gene>
<evidence type="ECO:0000259" key="4">
    <source>
        <dbReference type="Pfam" id="PF02894"/>
    </source>
</evidence>
<dbReference type="AlphaFoldDB" id="A0A0U3KKV9"/>